<dbReference type="InterPro" id="IPR013785">
    <property type="entry name" value="Aldolase_TIM"/>
</dbReference>
<name>A0A5E4MXI9_9HEMI</name>
<dbReference type="InterPro" id="IPR000741">
    <property type="entry name" value="FBA_I"/>
</dbReference>
<dbReference type="Proteomes" id="UP000325440">
    <property type="component" value="Unassembled WGS sequence"/>
</dbReference>
<evidence type="ECO:0000256" key="1">
    <source>
        <dbReference type="ARBA" id="ARBA00004714"/>
    </source>
</evidence>
<dbReference type="GO" id="GO:0004332">
    <property type="term" value="F:fructose-bisphosphate aldolase activity"/>
    <property type="evidence" value="ECO:0007669"/>
    <property type="project" value="UniProtKB-EC"/>
</dbReference>
<accession>A0A5E4MXI9</accession>
<dbReference type="SUPFAM" id="SSF51569">
    <property type="entry name" value="Aldolase"/>
    <property type="match status" value="1"/>
</dbReference>
<evidence type="ECO:0000313" key="7">
    <source>
        <dbReference type="Proteomes" id="UP000325440"/>
    </source>
</evidence>
<gene>
    <name evidence="6" type="ORF">CINCED_3A019587</name>
</gene>
<evidence type="ECO:0000256" key="3">
    <source>
        <dbReference type="ARBA" id="ARBA00013068"/>
    </source>
</evidence>
<proteinExistence type="inferred from homology"/>
<dbReference type="UniPathway" id="UPA00109">
    <property type="reaction ID" value="UER00183"/>
</dbReference>
<organism evidence="6 7">
    <name type="scientific">Cinara cedri</name>
    <dbReference type="NCBI Taxonomy" id="506608"/>
    <lineage>
        <taxon>Eukaryota</taxon>
        <taxon>Metazoa</taxon>
        <taxon>Ecdysozoa</taxon>
        <taxon>Arthropoda</taxon>
        <taxon>Hexapoda</taxon>
        <taxon>Insecta</taxon>
        <taxon>Pterygota</taxon>
        <taxon>Neoptera</taxon>
        <taxon>Paraneoptera</taxon>
        <taxon>Hemiptera</taxon>
        <taxon>Sternorrhyncha</taxon>
        <taxon>Aphidomorpha</taxon>
        <taxon>Aphidoidea</taxon>
        <taxon>Aphididae</taxon>
        <taxon>Lachninae</taxon>
        <taxon>Cinara</taxon>
    </lineage>
</organism>
<dbReference type="PANTHER" id="PTHR11627">
    <property type="entry name" value="FRUCTOSE-BISPHOSPHATE ALDOLASE"/>
    <property type="match status" value="1"/>
</dbReference>
<keyword evidence="7" id="KW-1185">Reference proteome</keyword>
<dbReference type="Pfam" id="PF00274">
    <property type="entry name" value="Glycolytic"/>
    <property type="match status" value="1"/>
</dbReference>
<dbReference type="Gene3D" id="3.20.20.70">
    <property type="entry name" value="Aldolase class I"/>
    <property type="match status" value="1"/>
</dbReference>
<keyword evidence="4" id="KW-0324">Glycolysis</keyword>
<dbReference type="AlphaFoldDB" id="A0A5E4MXI9"/>
<comment type="pathway">
    <text evidence="1">Carbohydrate degradation; glycolysis; D-glyceraldehyde 3-phosphate and glycerone phosphate from D-glucose: step 4/4.</text>
</comment>
<protein>
    <recommendedName>
        <fullName evidence="3">fructose-bisphosphate aldolase</fullName>
        <ecNumber evidence="3">4.1.2.13</ecNumber>
    </recommendedName>
</protein>
<dbReference type="EMBL" id="CABPRJ010001426">
    <property type="protein sequence ID" value="VVC35426.1"/>
    <property type="molecule type" value="Genomic_DNA"/>
</dbReference>
<reference evidence="6 7" key="1">
    <citation type="submission" date="2019-08" db="EMBL/GenBank/DDBJ databases">
        <authorList>
            <person name="Alioto T."/>
            <person name="Alioto T."/>
            <person name="Gomez Garrido J."/>
        </authorList>
    </citation>
    <scope>NUCLEOTIDE SEQUENCE [LARGE SCALE GENOMIC DNA]</scope>
</reference>
<dbReference type="OrthoDB" id="36455at2759"/>
<evidence type="ECO:0000256" key="4">
    <source>
        <dbReference type="ARBA" id="ARBA00023152"/>
    </source>
</evidence>
<keyword evidence="5" id="KW-0456">Lyase</keyword>
<dbReference type="EC" id="4.1.2.13" evidence="3"/>
<comment type="similarity">
    <text evidence="2">Belongs to the class I fructose-bisphosphate aldolase family.</text>
</comment>
<evidence type="ECO:0000256" key="5">
    <source>
        <dbReference type="ARBA" id="ARBA00023239"/>
    </source>
</evidence>
<evidence type="ECO:0000256" key="2">
    <source>
        <dbReference type="ARBA" id="ARBA00010387"/>
    </source>
</evidence>
<evidence type="ECO:0000313" key="6">
    <source>
        <dbReference type="EMBL" id="VVC35426.1"/>
    </source>
</evidence>
<dbReference type="GO" id="GO:0006096">
    <property type="term" value="P:glycolytic process"/>
    <property type="evidence" value="ECO:0007669"/>
    <property type="project" value="UniProtKB-UniPathway"/>
</dbReference>
<sequence length="212" mass="23972">MTTYFNYPSEELQKELNKIACAMVEQGKGLLAADESVSTMGKRLQDIGVENTEENRRAYRQLLFTADDSLNDRISGVILFHETLYQKTDDGVPFVEILKNRCIIPGIKVDAGVVNLFGSEGETTTQGLDDLAQRCAQYKKDGCHFAKWRCVLKIGKNIPSYQAILENANVLARYASICQANRIVPIVEPEVKNIYIYIYIYSDKSLIRQSIF</sequence>
<dbReference type="NCBIfam" id="NF033379">
    <property type="entry name" value="FrucBisAld_I"/>
    <property type="match status" value="1"/>
</dbReference>